<proteinExistence type="predicted"/>
<accession>A0A6D2J0D1</accession>
<evidence type="ECO:0000256" key="1">
    <source>
        <dbReference type="SAM" id="MobiDB-lite"/>
    </source>
</evidence>
<reference evidence="2" key="1">
    <citation type="submission" date="2020-01" db="EMBL/GenBank/DDBJ databases">
        <authorList>
            <person name="Mishra B."/>
        </authorList>
    </citation>
    <scope>NUCLEOTIDE SEQUENCE [LARGE SCALE GENOMIC DNA]</scope>
</reference>
<evidence type="ECO:0000313" key="2">
    <source>
        <dbReference type="EMBL" id="CAA7036399.1"/>
    </source>
</evidence>
<sequence length="203" mass="22568">MIAEHDSASFRRIRLFLFPKPPPSESDTSRCSVSVNRLLGLESPIQKIAFTSSSSVLPIPIFPPNNYPAPARQCDDYEKVDATAEENQKTAEENRKQDEALTASASLLLPENTAAADAGGVSDKETEKVKIQDQSRSIVQEPMPQQQQPPLIVYYVPVWQMQAHMVTNQVSAYALSPATENSSRLDLGMLYRVELPYPTLTFK</sequence>
<dbReference type="EMBL" id="CACVBM020001163">
    <property type="protein sequence ID" value="CAA7036399.1"/>
    <property type="molecule type" value="Genomic_DNA"/>
</dbReference>
<dbReference type="Proteomes" id="UP000467841">
    <property type="component" value="Unassembled WGS sequence"/>
</dbReference>
<feature type="region of interest" description="Disordered" evidence="1">
    <location>
        <begin position="105"/>
        <end position="143"/>
    </location>
</feature>
<feature type="compositionally biased region" description="Basic and acidic residues" evidence="1">
    <location>
        <begin position="122"/>
        <end position="133"/>
    </location>
</feature>
<evidence type="ECO:0000313" key="3">
    <source>
        <dbReference type="Proteomes" id="UP000467841"/>
    </source>
</evidence>
<protein>
    <submittedName>
        <fullName evidence="2">Uncharacterized protein</fullName>
    </submittedName>
</protein>
<organism evidence="2 3">
    <name type="scientific">Microthlaspi erraticum</name>
    <dbReference type="NCBI Taxonomy" id="1685480"/>
    <lineage>
        <taxon>Eukaryota</taxon>
        <taxon>Viridiplantae</taxon>
        <taxon>Streptophyta</taxon>
        <taxon>Embryophyta</taxon>
        <taxon>Tracheophyta</taxon>
        <taxon>Spermatophyta</taxon>
        <taxon>Magnoliopsida</taxon>
        <taxon>eudicotyledons</taxon>
        <taxon>Gunneridae</taxon>
        <taxon>Pentapetalae</taxon>
        <taxon>rosids</taxon>
        <taxon>malvids</taxon>
        <taxon>Brassicales</taxon>
        <taxon>Brassicaceae</taxon>
        <taxon>Coluteocarpeae</taxon>
        <taxon>Microthlaspi</taxon>
    </lineage>
</organism>
<dbReference type="OrthoDB" id="774308at2759"/>
<dbReference type="AlphaFoldDB" id="A0A6D2J0D1"/>
<gene>
    <name evidence="2" type="ORF">MERR_LOCUS23634</name>
</gene>
<name>A0A6D2J0D1_9BRAS</name>
<comment type="caution">
    <text evidence="2">The sequence shown here is derived from an EMBL/GenBank/DDBJ whole genome shotgun (WGS) entry which is preliminary data.</text>
</comment>
<keyword evidence="3" id="KW-1185">Reference proteome</keyword>